<dbReference type="GO" id="GO:0046872">
    <property type="term" value="F:metal ion binding"/>
    <property type="evidence" value="ECO:0007669"/>
    <property type="project" value="UniProtKB-KW"/>
</dbReference>
<comment type="caution">
    <text evidence="11">The sequence shown here is derived from an EMBL/GenBank/DDBJ whole genome shotgun (WGS) entry which is preliminary data.</text>
</comment>
<dbReference type="InterPro" id="IPR013520">
    <property type="entry name" value="Ribonucl_H"/>
</dbReference>
<keyword evidence="5" id="KW-0479">Metal-binding</keyword>
<protein>
    <recommendedName>
        <fullName evidence="3">exodeoxyribonuclease III</fullName>
        <ecNumber evidence="3">3.1.11.2</ecNumber>
    </recommendedName>
</protein>
<comment type="similarity">
    <text evidence="9">Belongs to the exonuclease superfamily. TREX family.</text>
</comment>
<evidence type="ECO:0000256" key="3">
    <source>
        <dbReference type="ARBA" id="ARBA00012115"/>
    </source>
</evidence>
<dbReference type="SMART" id="SM00479">
    <property type="entry name" value="EXOIII"/>
    <property type="match status" value="1"/>
</dbReference>
<proteinExistence type="inferred from homology"/>
<reference evidence="11" key="1">
    <citation type="submission" date="2023-04" db="EMBL/GenBank/DDBJ databases">
        <title>Chromosome-level genome of Chaenocephalus aceratus.</title>
        <authorList>
            <person name="Park H."/>
        </authorList>
    </citation>
    <scope>NUCLEOTIDE SEQUENCE</scope>
    <source>
        <strain evidence="11">DE</strain>
        <tissue evidence="11">Muscle</tissue>
    </source>
</reference>
<dbReference type="InterPro" id="IPR040393">
    <property type="entry name" value="TREX1/2"/>
</dbReference>
<keyword evidence="7" id="KW-0269">Exonuclease</keyword>
<evidence type="ECO:0000256" key="4">
    <source>
        <dbReference type="ARBA" id="ARBA00022722"/>
    </source>
</evidence>
<dbReference type="EC" id="3.1.11.2" evidence="3"/>
<dbReference type="PANTHER" id="PTHR13058">
    <property type="entry name" value="THREE PRIME REPAIR EXONUCLEASE 1, 2"/>
    <property type="match status" value="1"/>
</dbReference>
<dbReference type="InterPro" id="IPR012337">
    <property type="entry name" value="RNaseH-like_sf"/>
</dbReference>
<dbReference type="CDD" id="cd06127">
    <property type="entry name" value="DEDDh"/>
    <property type="match status" value="1"/>
</dbReference>
<name>A0AAD9BS60_DISEL</name>
<keyword evidence="4" id="KW-0540">Nuclease</keyword>
<comment type="catalytic activity">
    <reaction evidence="1">
        <text>Exonucleolytic cleavage in the 3'- to 5'-direction to yield nucleoside 5'-phosphates.</text>
        <dbReference type="EC" id="3.1.11.2"/>
    </reaction>
</comment>
<evidence type="ECO:0000256" key="1">
    <source>
        <dbReference type="ARBA" id="ARBA00000493"/>
    </source>
</evidence>
<dbReference type="GO" id="GO:0003676">
    <property type="term" value="F:nucleic acid binding"/>
    <property type="evidence" value="ECO:0007669"/>
    <property type="project" value="InterPro"/>
</dbReference>
<dbReference type="Pfam" id="PF22123">
    <property type="entry name" value="Exu_RNase_H_like"/>
    <property type="match status" value="1"/>
</dbReference>
<dbReference type="PANTHER" id="PTHR13058:SF22">
    <property type="entry name" value="EXODEOXYRIBONUCLEASE III"/>
    <property type="match status" value="1"/>
</dbReference>
<dbReference type="GO" id="GO:0005737">
    <property type="term" value="C:cytoplasm"/>
    <property type="evidence" value="ECO:0007669"/>
    <property type="project" value="TreeGrafter"/>
</dbReference>
<dbReference type="Proteomes" id="UP001228049">
    <property type="component" value="Unassembled WGS sequence"/>
</dbReference>
<dbReference type="InterPro" id="IPR036397">
    <property type="entry name" value="RNaseH_sf"/>
</dbReference>
<evidence type="ECO:0000313" key="11">
    <source>
        <dbReference type="EMBL" id="KAK1887333.1"/>
    </source>
</evidence>
<dbReference type="GO" id="GO:0008311">
    <property type="term" value="F:double-stranded DNA 3'-5' DNA exonuclease activity"/>
    <property type="evidence" value="ECO:0007669"/>
    <property type="project" value="UniProtKB-EC"/>
</dbReference>
<evidence type="ECO:0000256" key="9">
    <source>
        <dbReference type="ARBA" id="ARBA00025769"/>
    </source>
</evidence>
<comment type="cofactor">
    <cofactor evidence="2">
        <name>Mg(2+)</name>
        <dbReference type="ChEBI" id="CHEBI:18420"/>
    </cofactor>
</comment>
<accession>A0AAD9BS60</accession>
<evidence type="ECO:0000256" key="5">
    <source>
        <dbReference type="ARBA" id="ARBA00022723"/>
    </source>
</evidence>
<dbReference type="Gene3D" id="3.30.420.10">
    <property type="entry name" value="Ribonuclease H-like superfamily/Ribonuclease H"/>
    <property type="match status" value="1"/>
</dbReference>
<evidence type="ECO:0000256" key="7">
    <source>
        <dbReference type="ARBA" id="ARBA00022839"/>
    </source>
</evidence>
<dbReference type="SUPFAM" id="SSF53098">
    <property type="entry name" value="Ribonuclease H-like"/>
    <property type="match status" value="1"/>
</dbReference>
<dbReference type="EMBL" id="JASDAP010000018">
    <property type="protein sequence ID" value="KAK1887333.1"/>
    <property type="molecule type" value="Genomic_DNA"/>
</dbReference>
<dbReference type="GO" id="GO:0006308">
    <property type="term" value="P:DNA catabolic process"/>
    <property type="evidence" value="ECO:0007669"/>
    <property type="project" value="TreeGrafter"/>
</dbReference>
<keyword evidence="8" id="KW-0460">Magnesium</keyword>
<evidence type="ECO:0000259" key="10">
    <source>
        <dbReference type="SMART" id="SM00479"/>
    </source>
</evidence>
<evidence type="ECO:0000256" key="6">
    <source>
        <dbReference type="ARBA" id="ARBA00022801"/>
    </source>
</evidence>
<evidence type="ECO:0000256" key="2">
    <source>
        <dbReference type="ARBA" id="ARBA00001946"/>
    </source>
</evidence>
<organism evidence="11 12">
    <name type="scientific">Dissostichus eleginoides</name>
    <name type="common">Patagonian toothfish</name>
    <name type="synonym">Dissostichus amissus</name>
    <dbReference type="NCBI Taxonomy" id="100907"/>
    <lineage>
        <taxon>Eukaryota</taxon>
        <taxon>Metazoa</taxon>
        <taxon>Chordata</taxon>
        <taxon>Craniata</taxon>
        <taxon>Vertebrata</taxon>
        <taxon>Euteleostomi</taxon>
        <taxon>Actinopterygii</taxon>
        <taxon>Neopterygii</taxon>
        <taxon>Teleostei</taxon>
        <taxon>Neoteleostei</taxon>
        <taxon>Acanthomorphata</taxon>
        <taxon>Eupercaria</taxon>
        <taxon>Perciformes</taxon>
        <taxon>Notothenioidei</taxon>
        <taxon>Nototheniidae</taxon>
        <taxon>Dissostichus</taxon>
    </lineage>
</organism>
<keyword evidence="12" id="KW-1185">Reference proteome</keyword>
<feature type="domain" description="Exonuclease" evidence="10">
    <location>
        <begin position="44"/>
        <end position="222"/>
    </location>
</feature>
<evidence type="ECO:0000313" key="12">
    <source>
        <dbReference type="Proteomes" id="UP001228049"/>
    </source>
</evidence>
<evidence type="ECO:0000256" key="8">
    <source>
        <dbReference type="ARBA" id="ARBA00022842"/>
    </source>
</evidence>
<gene>
    <name evidence="11" type="ORF">KUDE01_028122</name>
</gene>
<dbReference type="AlphaFoldDB" id="A0AAD9BS60"/>
<keyword evidence="6" id="KW-0378">Hydrolase</keyword>
<dbReference type="InterPro" id="IPR054362">
    <property type="entry name" value="Exu_RNase_H-like"/>
</dbReference>
<sequence>MVRHFLGKSYSAHNGVEDATMRQELFNSWSPSQRSISRMARQGTIVFFDLETTGLRVKSCHIVQLAASCENNIFNRYILPGIPIEHRATKVNGLTVSYGQLLLHGEPVSTMTLYYSLTTFIQYLGRFPGPVMLAAHNAWGFDQIVLMRVLEKFSLFEQFNQVVSGFVDTLPLSKNLYPELDYFNQPYLVRYFLGGKYNAHNAVEDVKQLEKLFNYWDPNNYVISEFTDWI</sequence>